<evidence type="ECO:0000256" key="2">
    <source>
        <dbReference type="ARBA" id="ARBA00023125"/>
    </source>
</evidence>
<dbReference type="InterPro" id="IPR001647">
    <property type="entry name" value="HTH_TetR"/>
</dbReference>
<proteinExistence type="predicted"/>
<dbReference type="EMBL" id="UGQM01000001">
    <property type="protein sequence ID" value="STZ42922.1"/>
    <property type="molecule type" value="Genomic_DNA"/>
</dbReference>
<evidence type="ECO:0000259" key="5">
    <source>
        <dbReference type="PROSITE" id="PS50977"/>
    </source>
</evidence>
<dbReference type="InterPro" id="IPR023772">
    <property type="entry name" value="DNA-bd_HTH_TetR-type_CS"/>
</dbReference>
<keyword evidence="3" id="KW-0804">Transcription</keyword>
<dbReference type="PROSITE" id="PS50977">
    <property type="entry name" value="HTH_TETR_2"/>
    <property type="match status" value="1"/>
</dbReference>
<evidence type="ECO:0000256" key="4">
    <source>
        <dbReference type="PROSITE-ProRule" id="PRU00335"/>
    </source>
</evidence>
<evidence type="ECO:0000256" key="3">
    <source>
        <dbReference type="ARBA" id="ARBA00023163"/>
    </source>
</evidence>
<dbReference type="Gene3D" id="1.10.357.10">
    <property type="entry name" value="Tetracycline Repressor, domain 2"/>
    <property type="match status" value="1"/>
</dbReference>
<protein>
    <submittedName>
        <fullName evidence="6">TetR family transcriptional regulator</fullName>
    </submittedName>
</protein>
<keyword evidence="2 4" id="KW-0238">DNA-binding</keyword>
<dbReference type="PRINTS" id="PR00455">
    <property type="entry name" value="HTHTETR"/>
</dbReference>
<dbReference type="AlphaFoldDB" id="A0A378SJC7"/>
<feature type="DNA-binding region" description="H-T-H motif" evidence="4">
    <location>
        <begin position="38"/>
        <end position="57"/>
    </location>
</feature>
<dbReference type="RefSeq" id="WP_011894962.1">
    <property type="nucleotide sequence ID" value="NZ_JACKST010000132.1"/>
</dbReference>
<dbReference type="PROSITE" id="PS01081">
    <property type="entry name" value="HTH_TETR_1"/>
    <property type="match status" value="1"/>
</dbReference>
<dbReference type="Pfam" id="PF00440">
    <property type="entry name" value="TetR_N"/>
    <property type="match status" value="1"/>
</dbReference>
<evidence type="ECO:0000313" key="7">
    <source>
        <dbReference type="Proteomes" id="UP000254291"/>
    </source>
</evidence>
<dbReference type="Proteomes" id="UP000254291">
    <property type="component" value="Unassembled WGS sequence"/>
</dbReference>
<dbReference type="PANTHER" id="PTHR30055">
    <property type="entry name" value="HTH-TYPE TRANSCRIPTIONAL REGULATOR RUTR"/>
    <property type="match status" value="1"/>
</dbReference>
<dbReference type="InterPro" id="IPR050109">
    <property type="entry name" value="HTH-type_TetR-like_transc_reg"/>
</dbReference>
<dbReference type="InterPro" id="IPR009057">
    <property type="entry name" value="Homeodomain-like_sf"/>
</dbReference>
<dbReference type="GO" id="GO:0003700">
    <property type="term" value="F:DNA-binding transcription factor activity"/>
    <property type="evidence" value="ECO:0007669"/>
    <property type="project" value="TreeGrafter"/>
</dbReference>
<name>A0A378SJC7_9MYCO</name>
<dbReference type="SUPFAM" id="SSF46689">
    <property type="entry name" value="Homeodomain-like"/>
    <property type="match status" value="1"/>
</dbReference>
<keyword evidence="1" id="KW-0805">Transcription regulation</keyword>
<gene>
    <name evidence="6" type="ORF">NCTC10742_02138</name>
</gene>
<sequence>MGRKGWGGVPPTDDAEARDRILRAALASIERRGPRLTTLTEVAADLGITRPTIYRHFGSTDELLAAAAEIALDHWTARIGRMAVRLEDATDFLVEAVAYLIEKLPHEPLLATMLETDRTRVMSRQMVMPAAVRRSREMLENTRIDWASAGFGGSRMDDLVEFLLRMIQSMVIAPPDPPRDPVALREYLRLWIGPAMAAGAGPVS</sequence>
<feature type="domain" description="HTH tetR-type" evidence="5">
    <location>
        <begin position="15"/>
        <end position="75"/>
    </location>
</feature>
<dbReference type="GO" id="GO:0000976">
    <property type="term" value="F:transcription cis-regulatory region binding"/>
    <property type="evidence" value="ECO:0007669"/>
    <property type="project" value="TreeGrafter"/>
</dbReference>
<accession>A0A378SJC7</accession>
<dbReference type="OMA" id="WERTPMA"/>
<reference evidence="6 7" key="1">
    <citation type="submission" date="2018-06" db="EMBL/GenBank/DDBJ databases">
        <authorList>
            <consortium name="Pathogen Informatics"/>
            <person name="Doyle S."/>
        </authorList>
    </citation>
    <scope>NUCLEOTIDE SEQUENCE [LARGE SCALE GENOMIC DNA]</scope>
    <source>
        <strain evidence="6 7">NCTC10742</strain>
    </source>
</reference>
<dbReference type="PANTHER" id="PTHR30055:SF234">
    <property type="entry name" value="HTH-TYPE TRANSCRIPTIONAL REGULATOR BETI"/>
    <property type="match status" value="1"/>
</dbReference>
<evidence type="ECO:0000256" key="1">
    <source>
        <dbReference type="ARBA" id="ARBA00023015"/>
    </source>
</evidence>
<organism evidence="6 7">
    <name type="scientific">Mycolicibacterium gilvum</name>
    <dbReference type="NCBI Taxonomy" id="1804"/>
    <lineage>
        <taxon>Bacteria</taxon>
        <taxon>Bacillati</taxon>
        <taxon>Actinomycetota</taxon>
        <taxon>Actinomycetes</taxon>
        <taxon>Mycobacteriales</taxon>
        <taxon>Mycobacteriaceae</taxon>
        <taxon>Mycolicibacterium</taxon>
    </lineage>
</organism>
<evidence type="ECO:0000313" key="6">
    <source>
        <dbReference type="EMBL" id="STZ42922.1"/>
    </source>
</evidence>